<evidence type="ECO:0000256" key="3">
    <source>
        <dbReference type="ARBA" id="ARBA00022691"/>
    </source>
</evidence>
<protein>
    <submittedName>
        <fullName evidence="5">Class I SAM-dependent methyltransferase</fullName>
    </submittedName>
</protein>
<comment type="caution">
    <text evidence="5">The sequence shown here is derived from an EMBL/GenBank/DDBJ whole genome shotgun (WGS) entry which is preliminary data.</text>
</comment>
<dbReference type="Proteomes" id="UP001499863">
    <property type="component" value="Unassembled WGS sequence"/>
</dbReference>
<keyword evidence="6" id="KW-1185">Reference proteome</keyword>
<evidence type="ECO:0000313" key="5">
    <source>
        <dbReference type="EMBL" id="GAA1390199.1"/>
    </source>
</evidence>
<organism evidence="5 6">
    <name type="scientific">Kitasatospora putterlickiae</name>
    <dbReference type="NCBI Taxonomy" id="221725"/>
    <lineage>
        <taxon>Bacteria</taxon>
        <taxon>Bacillati</taxon>
        <taxon>Actinomycetota</taxon>
        <taxon>Actinomycetes</taxon>
        <taxon>Kitasatosporales</taxon>
        <taxon>Streptomycetaceae</taxon>
        <taxon>Kitasatospora</taxon>
    </lineage>
</organism>
<dbReference type="Gene3D" id="3.40.50.150">
    <property type="entry name" value="Vaccinia Virus protein VP39"/>
    <property type="match status" value="1"/>
</dbReference>
<dbReference type="GO" id="GO:0032259">
    <property type="term" value="P:methylation"/>
    <property type="evidence" value="ECO:0007669"/>
    <property type="project" value="UniProtKB-KW"/>
</dbReference>
<accession>A0ABP4IGK1</accession>
<dbReference type="InterPro" id="IPR041698">
    <property type="entry name" value="Methyltransf_25"/>
</dbReference>
<dbReference type="PANTHER" id="PTHR43464:SF19">
    <property type="entry name" value="UBIQUINONE BIOSYNTHESIS O-METHYLTRANSFERASE, MITOCHONDRIAL"/>
    <property type="match status" value="1"/>
</dbReference>
<evidence type="ECO:0000256" key="2">
    <source>
        <dbReference type="ARBA" id="ARBA00022679"/>
    </source>
</evidence>
<proteinExistence type="predicted"/>
<sequence>MNRSIRSTDDVLALLDGLFAPEADRWTDRAADWWDGFYADRDSGRPFFVAAPDENLVAHLDRGLLAPGARVLDLGCGAGRNAVHLASRGFEVDAVDLSSTALDWARERAREAGVAPRFHHGNIFTVELPLPQYDLVYDSGCLHHLPPHRRISYLALLERVLAPGGHLGLTCFAAGAMGSELPDAQLYRTGRLDGGLAFTPDELRWIFGDFTEVEVRPMVPQEPGAPLFGLPVLLTALFRRPPAG</sequence>
<evidence type="ECO:0000313" key="6">
    <source>
        <dbReference type="Proteomes" id="UP001499863"/>
    </source>
</evidence>
<dbReference type="SUPFAM" id="SSF53335">
    <property type="entry name" value="S-adenosyl-L-methionine-dependent methyltransferases"/>
    <property type="match status" value="1"/>
</dbReference>
<dbReference type="InterPro" id="IPR029063">
    <property type="entry name" value="SAM-dependent_MTases_sf"/>
</dbReference>
<dbReference type="Pfam" id="PF13649">
    <property type="entry name" value="Methyltransf_25"/>
    <property type="match status" value="1"/>
</dbReference>
<feature type="domain" description="Methyltransferase" evidence="4">
    <location>
        <begin position="71"/>
        <end position="165"/>
    </location>
</feature>
<keyword evidence="2" id="KW-0808">Transferase</keyword>
<dbReference type="PANTHER" id="PTHR43464">
    <property type="entry name" value="METHYLTRANSFERASE"/>
    <property type="match status" value="1"/>
</dbReference>
<keyword evidence="1 5" id="KW-0489">Methyltransferase</keyword>
<name>A0ABP4IGK1_9ACTN</name>
<dbReference type="GO" id="GO:0008168">
    <property type="term" value="F:methyltransferase activity"/>
    <property type="evidence" value="ECO:0007669"/>
    <property type="project" value="UniProtKB-KW"/>
</dbReference>
<gene>
    <name evidence="5" type="ORF">GCM10009639_18590</name>
</gene>
<dbReference type="EMBL" id="BAAAKJ010000095">
    <property type="protein sequence ID" value="GAA1390199.1"/>
    <property type="molecule type" value="Genomic_DNA"/>
</dbReference>
<keyword evidence="3" id="KW-0949">S-adenosyl-L-methionine</keyword>
<evidence type="ECO:0000256" key="1">
    <source>
        <dbReference type="ARBA" id="ARBA00022603"/>
    </source>
</evidence>
<evidence type="ECO:0000259" key="4">
    <source>
        <dbReference type="Pfam" id="PF13649"/>
    </source>
</evidence>
<reference evidence="6" key="1">
    <citation type="journal article" date="2019" name="Int. J. Syst. Evol. Microbiol.">
        <title>The Global Catalogue of Microorganisms (GCM) 10K type strain sequencing project: providing services to taxonomists for standard genome sequencing and annotation.</title>
        <authorList>
            <consortium name="The Broad Institute Genomics Platform"/>
            <consortium name="The Broad Institute Genome Sequencing Center for Infectious Disease"/>
            <person name="Wu L."/>
            <person name="Ma J."/>
        </authorList>
    </citation>
    <scope>NUCLEOTIDE SEQUENCE [LARGE SCALE GENOMIC DNA]</scope>
    <source>
        <strain evidence="6">JCM 12393</strain>
    </source>
</reference>
<dbReference type="CDD" id="cd02440">
    <property type="entry name" value="AdoMet_MTases"/>
    <property type="match status" value="1"/>
</dbReference>
<dbReference type="RefSeq" id="WP_344331168.1">
    <property type="nucleotide sequence ID" value="NZ_BAAAKJ010000095.1"/>
</dbReference>